<dbReference type="Pfam" id="PF00041">
    <property type="entry name" value="fn3"/>
    <property type="match status" value="5"/>
</dbReference>
<keyword evidence="4" id="KW-0677">Repeat</keyword>
<evidence type="ECO:0000256" key="11">
    <source>
        <dbReference type="SAM" id="Phobius"/>
    </source>
</evidence>
<feature type="domain" description="Ig-like" evidence="12">
    <location>
        <begin position="272"/>
        <end position="369"/>
    </location>
</feature>
<feature type="domain" description="Fibronectin type-III" evidence="13">
    <location>
        <begin position="628"/>
        <end position="724"/>
    </location>
</feature>
<dbReference type="PANTHER" id="PTHR44170:SF56">
    <property type="entry name" value="FIBRONECTIN TYPE-III DOMAIN-CONTAINING PROTEIN"/>
    <property type="match status" value="1"/>
</dbReference>
<dbReference type="CDD" id="cd00063">
    <property type="entry name" value="FN3"/>
    <property type="match status" value="6"/>
</dbReference>
<dbReference type="OrthoDB" id="10001713at2759"/>
<dbReference type="GO" id="GO:0016020">
    <property type="term" value="C:membrane"/>
    <property type="evidence" value="ECO:0007669"/>
    <property type="project" value="UniProtKB-SubCell"/>
</dbReference>
<evidence type="ECO:0000256" key="2">
    <source>
        <dbReference type="ARBA" id="ARBA00022692"/>
    </source>
</evidence>
<dbReference type="Proteomes" id="UP000030746">
    <property type="component" value="Unassembled WGS sequence"/>
</dbReference>
<feature type="domain" description="Fibronectin type-III" evidence="13">
    <location>
        <begin position="1013"/>
        <end position="1111"/>
    </location>
</feature>
<evidence type="ECO:0000313" key="14">
    <source>
        <dbReference type="EMBL" id="ESO90668.1"/>
    </source>
</evidence>
<evidence type="ECO:0000259" key="13">
    <source>
        <dbReference type="PROSITE" id="PS50853"/>
    </source>
</evidence>
<dbReference type="GeneID" id="20239577"/>
<dbReference type="STRING" id="225164.V3ZHC9"/>
<dbReference type="Pfam" id="PF07679">
    <property type="entry name" value="I-set"/>
    <property type="match status" value="2"/>
</dbReference>
<evidence type="ECO:0000313" key="15">
    <source>
        <dbReference type="Proteomes" id="UP000030746"/>
    </source>
</evidence>
<dbReference type="InterPro" id="IPR003598">
    <property type="entry name" value="Ig_sub2"/>
</dbReference>
<feature type="compositionally biased region" description="Polar residues" evidence="10">
    <location>
        <begin position="1264"/>
        <end position="1275"/>
    </location>
</feature>
<dbReference type="Pfam" id="PF13927">
    <property type="entry name" value="Ig_3"/>
    <property type="match status" value="3"/>
</dbReference>
<evidence type="ECO:0000256" key="10">
    <source>
        <dbReference type="SAM" id="MobiDB-lite"/>
    </source>
</evidence>
<keyword evidence="15" id="KW-1185">Reference proteome</keyword>
<dbReference type="SMART" id="SM00408">
    <property type="entry name" value="IGc2"/>
    <property type="match status" value="5"/>
</dbReference>
<dbReference type="RefSeq" id="XP_009058664.1">
    <property type="nucleotide sequence ID" value="XM_009060416.1"/>
</dbReference>
<evidence type="ECO:0000256" key="4">
    <source>
        <dbReference type="ARBA" id="ARBA00022737"/>
    </source>
</evidence>
<gene>
    <name evidence="14" type="ORF">LOTGIDRAFT_163888</name>
</gene>
<comment type="subcellular location">
    <subcellularLocation>
        <location evidence="1">Membrane</location>
        <topology evidence="1">Single-pass membrane protein</topology>
    </subcellularLocation>
</comment>
<keyword evidence="6 11" id="KW-1133">Transmembrane helix</keyword>
<accession>V3ZHC9</accession>
<dbReference type="InterPro" id="IPR056754">
    <property type="entry name" value="DSCAM/DSCAML_C"/>
</dbReference>
<dbReference type="SUPFAM" id="SSF48726">
    <property type="entry name" value="Immunoglobulin"/>
    <property type="match status" value="5"/>
</dbReference>
<feature type="domain" description="Ig-like" evidence="12">
    <location>
        <begin position="825"/>
        <end position="911"/>
    </location>
</feature>
<feature type="transmembrane region" description="Helical" evidence="11">
    <location>
        <begin position="1166"/>
        <end position="1188"/>
    </location>
</feature>
<dbReference type="FunFam" id="2.60.40.10:FF:000028">
    <property type="entry name" value="Neuronal cell adhesion molecule"/>
    <property type="match status" value="1"/>
</dbReference>
<keyword evidence="2 11" id="KW-0812">Transmembrane</keyword>
<feature type="compositionally biased region" description="Basic residues" evidence="10">
    <location>
        <begin position="1615"/>
        <end position="1628"/>
    </location>
</feature>
<dbReference type="InterPro" id="IPR036116">
    <property type="entry name" value="FN3_sf"/>
</dbReference>
<dbReference type="OMA" id="NCTTSGH"/>
<dbReference type="HOGENOM" id="CLU_001038_4_0_1"/>
<dbReference type="InterPro" id="IPR003961">
    <property type="entry name" value="FN3_dom"/>
</dbReference>
<dbReference type="CTD" id="20239577"/>
<protein>
    <recommendedName>
        <fullName evidence="16">Down syndrome cell adhesion molecule-like protein Dscam2</fullName>
    </recommendedName>
</protein>
<keyword evidence="7 11" id="KW-0472">Membrane</keyword>
<dbReference type="FunFam" id="2.60.40.10:FF:000093">
    <property type="entry name" value="Down syndrome cell adhesion molecule, isoform B"/>
    <property type="match status" value="1"/>
</dbReference>
<feature type="domain" description="Ig-like" evidence="12">
    <location>
        <begin position="76"/>
        <end position="166"/>
    </location>
</feature>
<feature type="domain" description="Ig-like" evidence="12">
    <location>
        <begin position="171"/>
        <end position="262"/>
    </location>
</feature>
<sequence length="1685" mass="187947">MKLSIRCYVSGYPVNTIKWYRDGHMLPMNHLQKVEDGTLIIEKVQRNYDAGRYTCQAKNHEGLGMTQSVYVTVVEPPVVDEFSFGYRKEGDRIMISCVVSSGDLPITIGWYKDNNPIPHDLGVVIQTIGPFSSLLSISDVSPRHNGNYTCYASNAAAYTNYTAPLHVQVPPRWVIKPQNSFVVLHQSVQLDCQTAGTPTPVITWKKAADTMSPDTYETIFFDPEDQNMQLMENGTLFIKNARESEHGHYLCQASNGIGYPISHRVFLTVRVPARFDAPQKNYTVLNNHNITLECQGIGDKPLSITWSFKGSPISTNGNKRAKVVSHDTPRGKLSQLSLQPANRSDSGFYVCNAKNKFGHDDLMIQLVVIEPPEPPKEVRIINTTSRAITLSWKPPYDGNNPIIAYTVQFRNNSGVWQGTLANVTVPAGQHSVTLEELKPSYIYNIRIMANNSVGYSVPSPDQVVTTEEEAPTGPPGNVVAKAIGSQSLQVTWESPADGYVNGKILGYYIGYKETNSPSHFIYITQTVGEDFQAKHTIHNLKKFTEYTVHVKAYNAKGISPASDNIQVFTLEDADVECVLNSVQTCIIERSVDSMIPEGAELTNGGNKSSVIMERSCQVVHQPAVPSQPPQNVQANPVSSVAIRVLYAPPPLYTLHGILLGYKVLYKPVRNDEDESDASFVTTDSMEAMLYKLEKYTNYSIQVLAYTRKGEGVRSEPIYVTTQEDLPESPSDIKSLPVNSSSILVAWQLPEHPNGEITEFTLYVLNNTADSKNLEDKVKLPADTSSYLVSNLQVGHQYGFRITASTMIGEGKPTALILASPQENVPARIASFSTKLIVPWHESITFPCLAVGDPEPSVEWKLRGHTLKQSERVKVLENGSLYFDDVIGTDAANYSCHAKNKHGFDDITYILQVQAPPQPARLYLALTTSSTIQVNWLSGSNGGSPIQGFVLNYKKEHGSWQDIRLGPQNRTYIAANLLCGTLYKFNIRAFNRLGDSLDSDIVTAKTNGSVPIMPPQSMLVKEVNATSVILDLRTWRTSGCPIRFFSVKYQVFGDNIWTFVSNSMRYNTTLFTVQDLHPATWYKMVVTAHSDAGSSESKLTFATLTYTGTLSNNFLIKYSINSSVDLPSVINKQQNPCIINNVMRSGTILPIQVIHKEESEFYEKITIMVPLCAGLVSLSVAIVGSILFCRRRRERLRYKEHASNLRRDITAETSLMNDLDKRLNVDLDSSTSTLPEFSKRNVNLLISLHSDDNINGNSQSWLIDSSKTNSENGSFSRSEDEGNINPYATFNELKAVVNTGKRVEMMQKSSESEDEIALQKAANQREGLMATPCEPYVPFFHSKGATGTVPRKPPPLPKTRPPRRTRHEEVKKEGYDNHGVLLSPRKYASADQIHALFTQAPPRPPSCHKSGSGSSDKGSQRHSLISSVTTVSSSRDELLEALENAKKNPPPPVLFESQNDDSSQPTDSSIATEPGIREFTQSPPKPNEQREASCEVPSYEQQKRRRQHRKEMESDTTECEGGELQDHSPPRRTIRGRRNKQKPQIISKRSLGTTFIPRAHSRTSTTSSEEVTYTFGGRESPRSNSPSEGYLPYPRDGYGYPETDVVTRTRRDNKSRGRGTGRGTPHGKRRYDVSIQTPGTDENKPLVMALAQPALTSPAEEDEHVSLLDRYYDHYRCYDNYYYYYY</sequence>
<evidence type="ECO:0000259" key="12">
    <source>
        <dbReference type="PROSITE" id="PS50835"/>
    </source>
</evidence>
<dbReference type="InterPro" id="IPR013098">
    <property type="entry name" value="Ig_I-set"/>
</dbReference>
<proteinExistence type="predicted"/>
<evidence type="ECO:0000256" key="3">
    <source>
        <dbReference type="ARBA" id="ARBA00022729"/>
    </source>
</evidence>
<feature type="region of interest" description="Disordered" evidence="10">
    <location>
        <begin position="1342"/>
        <end position="1380"/>
    </location>
</feature>
<dbReference type="PROSITE" id="PS50853">
    <property type="entry name" value="FN3"/>
    <property type="match status" value="6"/>
</dbReference>
<dbReference type="InterPro" id="IPR003599">
    <property type="entry name" value="Ig_sub"/>
</dbReference>
<reference evidence="14 15" key="1">
    <citation type="journal article" date="2013" name="Nature">
        <title>Insights into bilaterian evolution from three spiralian genomes.</title>
        <authorList>
            <person name="Simakov O."/>
            <person name="Marletaz F."/>
            <person name="Cho S.J."/>
            <person name="Edsinger-Gonzales E."/>
            <person name="Havlak P."/>
            <person name="Hellsten U."/>
            <person name="Kuo D.H."/>
            <person name="Larsson T."/>
            <person name="Lv J."/>
            <person name="Arendt D."/>
            <person name="Savage R."/>
            <person name="Osoegawa K."/>
            <person name="de Jong P."/>
            <person name="Grimwood J."/>
            <person name="Chapman J.A."/>
            <person name="Shapiro H."/>
            <person name="Aerts A."/>
            <person name="Otillar R.P."/>
            <person name="Terry A.Y."/>
            <person name="Boore J.L."/>
            <person name="Grigoriev I.V."/>
            <person name="Lindberg D.R."/>
            <person name="Seaver E.C."/>
            <person name="Weisblat D.A."/>
            <person name="Putnam N.H."/>
            <person name="Rokhsar D.S."/>
        </authorList>
    </citation>
    <scope>NUCLEOTIDE SEQUENCE [LARGE SCALE GENOMIC DNA]</scope>
</reference>
<dbReference type="Gene3D" id="2.60.40.10">
    <property type="entry name" value="Immunoglobulins"/>
    <property type="match status" value="11"/>
</dbReference>
<feature type="compositionally biased region" description="Acidic residues" evidence="10">
    <location>
        <begin position="1513"/>
        <end position="1522"/>
    </location>
</feature>
<dbReference type="GO" id="GO:0098609">
    <property type="term" value="P:cell-cell adhesion"/>
    <property type="evidence" value="ECO:0007669"/>
    <property type="project" value="TreeGrafter"/>
</dbReference>
<dbReference type="SUPFAM" id="SSF49265">
    <property type="entry name" value="Fibronectin type III"/>
    <property type="match status" value="3"/>
</dbReference>
<feature type="region of interest" description="Disordered" evidence="10">
    <location>
        <begin position="1264"/>
        <end position="1283"/>
    </location>
</feature>
<evidence type="ECO:0000256" key="8">
    <source>
        <dbReference type="ARBA" id="ARBA00023157"/>
    </source>
</evidence>
<evidence type="ECO:0000256" key="5">
    <source>
        <dbReference type="ARBA" id="ARBA00022889"/>
    </source>
</evidence>
<keyword evidence="9" id="KW-0393">Immunoglobulin domain</keyword>
<dbReference type="InterPro" id="IPR036179">
    <property type="entry name" value="Ig-like_dom_sf"/>
</dbReference>
<keyword evidence="5" id="KW-0130">Cell adhesion</keyword>
<keyword evidence="8" id="KW-1015">Disulfide bond</keyword>
<dbReference type="InterPro" id="IPR013783">
    <property type="entry name" value="Ig-like_fold"/>
</dbReference>
<keyword evidence="3" id="KW-0732">Signal</keyword>
<dbReference type="SMART" id="SM00409">
    <property type="entry name" value="IG"/>
    <property type="match status" value="5"/>
</dbReference>
<feature type="domain" description="Ig-like" evidence="12">
    <location>
        <begin position="1"/>
        <end position="72"/>
    </location>
</feature>
<evidence type="ECO:0000256" key="7">
    <source>
        <dbReference type="ARBA" id="ARBA00023136"/>
    </source>
</evidence>
<dbReference type="PANTHER" id="PTHR44170">
    <property type="entry name" value="PROTEIN SIDEKICK"/>
    <property type="match status" value="1"/>
</dbReference>
<feature type="compositionally biased region" description="Polar residues" evidence="10">
    <location>
        <begin position="1455"/>
        <end position="1470"/>
    </location>
</feature>
<dbReference type="KEGG" id="lgi:LOTGIDRAFT_163888"/>
<dbReference type="FunFam" id="2.60.40.10:FF:000333">
    <property type="entry name" value="Down syndrome cell adhesion molecule"/>
    <property type="match status" value="1"/>
</dbReference>
<feature type="compositionally biased region" description="Basic and acidic residues" evidence="10">
    <location>
        <begin position="1433"/>
        <end position="1445"/>
    </location>
</feature>
<feature type="compositionally biased region" description="Basic and acidic residues" evidence="10">
    <location>
        <begin position="1365"/>
        <end position="1375"/>
    </location>
</feature>
<dbReference type="PRINTS" id="PR00014">
    <property type="entry name" value="FNTYPEIII"/>
</dbReference>
<dbReference type="FunFam" id="2.60.40.10:FF:000104">
    <property type="entry name" value="Down syndrome cell adhesion molecule b"/>
    <property type="match status" value="1"/>
</dbReference>
<evidence type="ECO:0000256" key="1">
    <source>
        <dbReference type="ARBA" id="ARBA00004167"/>
    </source>
</evidence>
<dbReference type="EMBL" id="KB202367">
    <property type="protein sequence ID" value="ESO90668.1"/>
    <property type="molecule type" value="Genomic_DNA"/>
</dbReference>
<evidence type="ECO:0000256" key="6">
    <source>
        <dbReference type="ARBA" id="ARBA00022989"/>
    </source>
</evidence>
<name>V3ZHC9_LOTGI</name>
<dbReference type="InterPro" id="IPR007110">
    <property type="entry name" value="Ig-like_dom"/>
</dbReference>
<feature type="compositionally biased region" description="Basic residues" evidence="10">
    <location>
        <begin position="1529"/>
        <end position="1540"/>
    </location>
</feature>
<feature type="domain" description="Fibronectin type-III" evidence="13">
    <location>
        <begin position="474"/>
        <end position="572"/>
    </location>
</feature>
<feature type="domain" description="Fibronectin type-III" evidence="13">
    <location>
        <begin position="728"/>
        <end position="823"/>
    </location>
</feature>
<feature type="compositionally biased region" description="Basic and acidic residues" evidence="10">
    <location>
        <begin position="1604"/>
        <end position="1614"/>
    </location>
</feature>
<feature type="compositionally biased region" description="Low complexity" evidence="10">
    <location>
        <begin position="1561"/>
        <end position="1573"/>
    </location>
</feature>
<evidence type="ECO:0000256" key="9">
    <source>
        <dbReference type="ARBA" id="ARBA00023319"/>
    </source>
</evidence>
<dbReference type="PROSITE" id="PS50835">
    <property type="entry name" value="IG_LIKE"/>
    <property type="match status" value="5"/>
</dbReference>
<feature type="domain" description="Fibronectin type-III" evidence="13">
    <location>
        <begin position="915"/>
        <end position="1008"/>
    </location>
</feature>
<feature type="region of interest" description="Disordered" evidence="10">
    <location>
        <begin position="1397"/>
        <end position="1643"/>
    </location>
</feature>
<dbReference type="SMART" id="SM00060">
    <property type="entry name" value="FN3"/>
    <property type="match status" value="6"/>
</dbReference>
<evidence type="ECO:0008006" key="16">
    <source>
        <dbReference type="Google" id="ProtNLM"/>
    </source>
</evidence>
<organism evidence="14 15">
    <name type="scientific">Lottia gigantea</name>
    <name type="common">Giant owl limpet</name>
    <dbReference type="NCBI Taxonomy" id="225164"/>
    <lineage>
        <taxon>Eukaryota</taxon>
        <taxon>Metazoa</taxon>
        <taxon>Spiralia</taxon>
        <taxon>Lophotrochozoa</taxon>
        <taxon>Mollusca</taxon>
        <taxon>Gastropoda</taxon>
        <taxon>Patellogastropoda</taxon>
        <taxon>Lottioidea</taxon>
        <taxon>Lottiidae</taxon>
        <taxon>Lottia</taxon>
    </lineage>
</organism>
<feature type="domain" description="Fibronectin type-III" evidence="13">
    <location>
        <begin position="374"/>
        <end position="469"/>
    </location>
</feature>
<dbReference type="Pfam" id="PF25059">
    <property type="entry name" value="FN3_DSCAM-DSCAML_C"/>
    <property type="match status" value="1"/>
</dbReference>